<evidence type="ECO:0000313" key="2">
    <source>
        <dbReference type="EMBL" id="KOB76157.1"/>
    </source>
</evidence>
<feature type="compositionally biased region" description="Polar residues" evidence="1">
    <location>
        <begin position="93"/>
        <end position="124"/>
    </location>
</feature>
<dbReference type="Proteomes" id="UP000037510">
    <property type="component" value="Unassembled WGS sequence"/>
</dbReference>
<protein>
    <submittedName>
        <fullName evidence="2">Suppressor of variegation 2-10</fullName>
    </submittedName>
</protein>
<evidence type="ECO:0000256" key="1">
    <source>
        <dbReference type="SAM" id="MobiDB-lite"/>
    </source>
</evidence>
<feature type="region of interest" description="Disordered" evidence="1">
    <location>
        <begin position="1"/>
        <end position="130"/>
    </location>
</feature>
<dbReference type="AlphaFoldDB" id="A0A0L7LL55"/>
<organism evidence="2 3">
    <name type="scientific">Operophtera brumata</name>
    <name type="common">Winter moth</name>
    <name type="synonym">Phalaena brumata</name>
    <dbReference type="NCBI Taxonomy" id="104452"/>
    <lineage>
        <taxon>Eukaryota</taxon>
        <taxon>Metazoa</taxon>
        <taxon>Ecdysozoa</taxon>
        <taxon>Arthropoda</taxon>
        <taxon>Hexapoda</taxon>
        <taxon>Insecta</taxon>
        <taxon>Pterygota</taxon>
        <taxon>Neoptera</taxon>
        <taxon>Endopterygota</taxon>
        <taxon>Lepidoptera</taxon>
        <taxon>Glossata</taxon>
        <taxon>Ditrysia</taxon>
        <taxon>Geometroidea</taxon>
        <taxon>Geometridae</taxon>
        <taxon>Larentiinae</taxon>
        <taxon>Operophtera</taxon>
    </lineage>
</organism>
<reference evidence="2 3" key="1">
    <citation type="journal article" date="2015" name="Genome Biol. Evol.">
        <title>The genome of winter moth (Operophtera brumata) provides a genomic perspective on sexual dimorphism and phenology.</title>
        <authorList>
            <person name="Derks M.F."/>
            <person name="Smit S."/>
            <person name="Salis L."/>
            <person name="Schijlen E."/>
            <person name="Bossers A."/>
            <person name="Mateman C."/>
            <person name="Pijl A.S."/>
            <person name="de Ridder D."/>
            <person name="Groenen M.A."/>
            <person name="Visser M.E."/>
            <person name="Megens H.J."/>
        </authorList>
    </citation>
    <scope>NUCLEOTIDE SEQUENCE [LARGE SCALE GENOMIC DNA]</scope>
    <source>
        <strain evidence="2">WM2013NL</strain>
        <tissue evidence="2">Head and thorax</tissue>
    </source>
</reference>
<feature type="compositionally biased region" description="Pro residues" evidence="1">
    <location>
        <begin position="70"/>
        <end position="84"/>
    </location>
</feature>
<feature type="compositionally biased region" description="Polar residues" evidence="1">
    <location>
        <begin position="40"/>
        <end position="58"/>
    </location>
</feature>
<accession>A0A0L7LL55</accession>
<keyword evidence="3" id="KW-1185">Reference proteome</keyword>
<name>A0A0L7LL55_OPEBR</name>
<dbReference type="EMBL" id="JTDY01000705">
    <property type="protein sequence ID" value="KOB76157.1"/>
    <property type="molecule type" value="Genomic_DNA"/>
</dbReference>
<evidence type="ECO:0000313" key="3">
    <source>
        <dbReference type="Proteomes" id="UP000037510"/>
    </source>
</evidence>
<sequence length="130" mass="13673">MTADVWSTSPRSLRELPLKRKAPPPKGSPPETRVIKNDDSYSSSAAEAVTSSGYQSPSGAGGGVISLDSPSPPAPASPQPPAPEPASNERSHLTITPIDSSQTDQAAQQLNSNRPTEPQHTSVRARQPIR</sequence>
<proteinExistence type="predicted"/>
<gene>
    <name evidence="2" type="ORF">OBRU01_06191</name>
</gene>
<feature type="compositionally biased region" description="Polar residues" evidence="1">
    <location>
        <begin position="1"/>
        <end position="11"/>
    </location>
</feature>
<comment type="caution">
    <text evidence="2">The sequence shown here is derived from an EMBL/GenBank/DDBJ whole genome shotgun (WGS) entry which is preliminary data.</text>
</comment>